<dbReference type="InterPro" id="IPR023214">
    <property type="entry name" value="HAD_sf"/>
</dbReference>
<dbReference type="Proteomes" id="UP000035762">
    <property type="component" value="Unassembled WGS sequence"/>
</dbReference>
<organism evidence="1 2">
    <name type="scientific">Afipia felis</name>
    <name type="common">Cat scratch disease bacillus</name>
    <dbReference type="NCBI Taxonomy" id="1035"/>
    <lineage>
        <taxon>Bacteria</taxon>
        <taxon>Pseudomonadati</taxon>
        <taxon>Pseudomonadota</taxon>
        <taxon>Alphaproteobacteria</taxon>
        <taxon>Hyphomicrobiales</taxon>
        <taxon>Nitrobacteraceae</taxon>
        <taxon>Afipia</taxon>
    </lineage>
</organism>
<dbReference type="NCBIfam" id="TIGR00099">
    <property type="entry name" value="Cof-subfamily"/>
    <property type="match status" value="1"/>
</dbReference>
<dbReference type="Pfam" id="PF08282">
    <property type="entry name" value="Hydrolase_3"/>
    <property type="match status" value="1"/>
</dbReference>
<dbReference type="PANTHER" id="PTHR10000:SF8">
    <property type="entry name" value="HAD SUPERFAMILY HYDROLASE-LIKE, TYPE 3"/>
    <property type="match status" value="1"/>
</dbReference>
<gene>
    <name evidence="1" type="primary">yidA</name>
    <name evidence="1" type="ORF">BN961_00469</name>
</gene>
<evidence type="ECO:0000313" key="2">
    <source>
        <dbReference type="Proteomes" id="UP000035762"/>
    </source>
</evidence>
<proteinExistence type="predicted"/>
<dbReference type="EMBL" id="CCAZ020000001">
    <property type="protein sequence ID" value="CEG07088.1"/>
    <property type="molecule type" value="Genomic_DNA"/>
</dbReference>
<dbReference type="GO" id="GO:0005829">
    <property type="term" value="C:cytosol"/>
    <property type="evidence" value="ECO:0007669"/>
    <property type="project" value="TreeGrafter"/>
</dbReference>
<dbReference type="CDD" id="cd07516">
    <property type="entry name" value="HAD_Pase"/>
    <property type="match status" value="1"/>
</dbReference>
<name>A0A090N6M0_AFIFE</name>
<keyword evidence="2" id="KW-1185">Reference proteome</keyword>
<sequence>MSPVRLVVSDVDGTLVTRDKQLTPGVIAAVHRLHTRGIAFTVVSSRPPFGIRMLSAPLKLMLPMGAFNGSTLFSPDGSIIENHTIPHDAVDVALDLLNERGVEIWLFTAERWLVRRGDTPYVARERHTIDFEPEVVDDNALPRDGICKIVGVSEDFELLAACEPDLKAALGKAAHAARSQNYYLDVTPPSLDKGTFVEESAARLGIPLKEVAVIGDMANDLPMFLKGGISFAMGNASDAVKKRATYTTSSNEEDGVASAIDKILALA</sequence>
<dbReference type="STRING" id="1035.BN961_00469"/>
<comment type="caution">
    <text evidence="1">The sequence shown here is derived from an EMBL/GenBank/DDBJ whole genome shotgun (WGS) entry which is preliminary data.</text>
</comment>
<dbReference type="OrthoDB" id="7847955at2"/>
<dbReference type="GO" id="GO:0000287">
    <property type="term" value="F:magnesium ion binding"/>
    <property type="evidence" value="ECO:0007669"/>
    <property type="project" value="TreeGrafter"/>
</dbReference>
<dbReference type="InterPro" id="IPR036412">
    <property type="entry name" value="HAD-like_sf"/>
</dbReference>
<dbReference type="NCBIfam" id="TIGR01484">
    <property type="entry name" value="HAD-SF-IIB"/>
    <property type="match status" value="1"/>
</dbReference>
<dbReference type="SFLD" id="SFLDG01140">
    <property type="entry name" value="C2.B:_Phosphomannomutase_and_P"/>
    <property type="match status" value="1"/>
</dbReference>
<dbReference type="Gene3D" id="3.30.1240.10">
    <property type="match status" value="1"/>
</dbReference>
<dbReference type="Gene3D" id="3.40.50.1000">
    <property type="entry name" value="HAD superfamily/HAD-like"/>
    <property type="match status" value="1"/>
</dbReference>
<dbReference type="SUPFAM" id="SSF56784">
    <property type="entry name" value="HAD-like"/>
    <property type="match status" value="1"/>
</dbReference>
<protein>
    <submittedName>
        <fullName evidence="1">Sugar phosphatase YidA</fullName>
    </submittedName>
</protein>
<accession>A0A090N6M0</accession>
<dbReference type="PROSITE" id="PS01228">
    <property type="entry name" value="COF_1"/>
    <property type="match status" value="1"/>
</dbReference>
<dbReference type="InterPro" id="IPR006379">
    <property type="entry name" value="HAD-SF_hydro_IIB"/>
</dbReference>
<dbReference type="AlphaFoldDB" id="A0A090N6M0"/>
<dbReference type="RefSeq" id="WP_009337332.1">
    <property type="nucleotide sequence ID" value="NZ_CCAZ020000001.1"/>
</dbReference>
<dbReference type="GO" id="GO:0016791">
    <property type="term" value="F:phosphatase activity"/>
    <property type="evidence" value="ECO:0007669"/>
    <property type="project" value="TreeGrafter"/>
</dbReference>
<reference evidence="1 2" key="1">
    <citation type="journal article" date="2014" name="Genome Announc.">
        <title>Genome Sequence of Afipia felis Strain 76713, Isolated in Hospital Water Using an Amoeba Co-Culture Procedure.</title>
        <authorList>
            <person name="Benamar S."/>
            <person name="La Scola B."/>
            <person name="Croce O."/>
        </authorList>
    </citation>
    <scope>NUCLEOTIDE SEQUENCE [LARGE SCALE GENOMIC DNA]</scope>
    <source>
        <strain evidence="1 2">76713</strain>
    </source>
</reference>
<dbReference type="PANTHER" id="PTHR10000">
    <property type="entry name" value="PHOSPHOSERINE PHOSPHATASE"/>
    <property type="match status" value="1"/>
</dbReference>
<evidence type="ECO:0000313" key="1">
    <source>
        <dbReference type="EMBL" id="CEG07088.1"/>
    </source>
</evidence>
<dbReference type="SFLD" id="SFLDS00003">
    <property type="entry name" value="Haloacid_Dehalogenase"/>
    <property type="match status" value="1"/>
</dbReference>
<dbReference type="InterPro" id="IPR000150">
    <property type="entry name" value="Cof"/>
</dbReference>